<keyword evidence="3" id="KW-1185">Reference proteome</keyword>
<dbReference type="PANTHER" id="PTHR35312">
    <property type="entry name" value="OS07G0641800 PROTEIN"/>
    <property type="match status" value="1"/>
</dbReference>
<evidence type="ECO:0000313" key="2">
    <source>
        <dbReference type="EMBL" id="KAL3534755.1"/>
    </source>
</evidence>
<proteinExistence type="predicted"/>
<feature type="non-terminal residue" evidence="2">
    <location>
        <position position="1"/>
    </location>
</feature>
<dbReference type="AlphaFoldDB" id="A0ABD3AUB2"/>
<gene>
    <name evidence="2" type="ORF">ACH5RR_003216</name>
</gene>
<comment type="caution">
    <text evidence="2">The sequence shown here is derived from an EMBL/GenBank/DDBJ whole genome shotgun (WGS) entry which is preliminary data.</text>
</comment>
<feature type="compositionally biased region" description="Basic and acidic residues" evidence="1">
    <location>
        <begin position="46"/>
        <end position="67"/>
    </location>
</feature>
<feature type="region of interest" description="Disordered" evidence="1">
    <location>
        <begin position="29"/>
        <end position="67"/>
    </location>
</feature>
<evidence type="ECO:0000256" key="1">
    <source>
        <dbReference type="SAM" id="MobiDB-lite"/>
    </source>
</evidence>
<sequence length="86" mass="9749">LLISMAIDELEFRRVLQLFPIVRSRDYYLDGESSGQSTSRPMGNKEVTKGQDGDRKDRDSHPVGKHADAFWNKLKSAAEKKQVNKG</sequence>
<dbReference type="PANTHER" id="PTHR35312:SF1">
    <property type="entry name" value="OS07G0641800 PROTEIN"/>
    <property type="match status" value="1"/>
</dbReference>
<reference evidence="2 3" key="1">
    <citation type="submission" date="2024-11" db="EMBL/GenBank/DDBJ databases">
        <title>A near-complete genome assembly of Cinchona calisaya.</title>
        <authorList>
            <person name="Lian D.C."/>
            <person name="Zhao X.W."/>
            <person name="Wei L."/>
        </authorList>
    </citation>
    <scope>NUCLEOTIDE SEQUENCE [LARGE SCALE GENOMIC DNA]</scope>
    <source>
        <tissue evidence="2">Nenye</tissue>
    </source>
</reference>
<dbReference type="Proteomes" id="UP001630127">
    <property type="component" value="Unassembled WGS sequence"/>
</dbReference>
<evidence type="ECO:0000313" key="3">
    <source>
        <dbReference type="Proteomes" id="UP001630127"/>
    </source>
</evidence>
<protein>
    <submittedName>
        <fullName evidence="2">Uncharacterized protein</fullName>
    </submittedName>
</protein>
<organism evidence="2 3">
    <name type="scientific">Cinchona calisaya</name>
    <dbReference type="NCBI Taxonomy" id="153742"/>
    <lineage>
        <taxon>Eukaryota</taxon>
        <taxon>Viridiplantae</taxon>
        <taxon>Streptophyta</taxon>
        <taxon>Embryophyta</taxon>
        <taxon>Tracheophyta</taxon>
        <taxon>Spermatophyta</taxon>
        <taxon>Magnoliopsida</taxon>
        <taxon>eudicotyledons</taxon>
        <taxon>Gunneridae</taxon>
        <taxon>Pentapetalae</taxon>
        <taxon>asterids</taxon>
        <taxon>lamiids</taxon>
        <taxon>Gentianales</taxon>
        <taxon>Rubiaceae</taxon>
        <taxon>Cinchonoideae</taxon>
        <taxon>Cinchoneae</taxon>
        <taxon>Cinchona</taxon>
    </lineage>
</organism>
<name>A0ABD3AUB2_9GENT</name>
<accession>A0ABD3AUB2</accession>
<dbReference type="EMBL" id="JBJUIK010000002">
    <property type="protein sequence ID" value="KAL3534755.1"/>
    <property type="molecule type" value="Genomic_DNA"/>
</dbReference>